<dbReference type="PROSITE" id="PS00041">
    <property type="entry name" value="HTH_ARAC_FAMILY_1"/>
    <property type="match status" value="1"/>
</dbReference>
<comment type="caution">
    <text evidence="5">The sequence shown here is derived from an EMBL/GenBank/DDBJ whole genome shotgun (WGS) entry which is preliminary data.</text>
</comment>
<evidence type="ECO:0000256" key="2">
    <source>
        <dbReference type="ARBA" id="ARBA00023125"/>
    </source>
</evidence>
<sequence length="309" mass="35377">MTQHGIVLGPAFQKRTLEQLVENRTSFQGSHSELHIYETHATARAVSLQFREPVLTSMIMGKKVMHLQGIKAFDYMPGESLILPGNEPMQIDFPEASATTPTKCLALAISPDLIRDTVAYVNDRMPRVAEEGEWGFMEDNYHLLNDASVSSLLNRLIGVFLEGNTARDIFVDLCLQELLIRLMQTRARNLLVQQYAQYRNSHRMAHVAAYIRENLYRSISVGELASQACMSEPAFFRSFKHQFGLTPIEYINQERITLAKQLLNEKHLSVTEISFACGYNNMSYFISQFKKQLAFTPTQWRHRLKKSSH</sequence>
<reference evidence="5 6" key="1">
    <citation type="journal article" date="2013" name="Genome Announc.">
        <title>Draft Genome Sequence of Cesiribacter andamanensis Strain AMV16T, Isolated from a Soil Sample from a Mud Volcano in the Andaman Islands, India.</title>
        <authorList>
            <person name="Shivaji S."/>
            <person name="Ara S."/>
            <person name="Begum Z."/>
            <person name="Srinivas T.N."/>
            <person name="Singh A."/>
            <person name="Kumar Pinnaka A."/>
        </authorList>
    </citation>
    <scope>NUCLEOTIDE SEQUENCE [LARGE SCALE GENOMIC DNA]</scope>
    <source>
        <strain evidence="5 6">AMV16</strain>
    </source>
</reference>
<name>M7NC45_9BACT</name>
<dbReference type="PRINTS" id="PR00032">
    <property type="entry name" value="HTHARAC"/>
</dbReference>
<dbReference type="InterPro" id="IPR018060">
    <property type="entry name" value="HTH_AraC"/>
</dbReference>
<dbReference type="GO" id="GO:0003700">
    <property type="term" value="F:DNA-binding transcription factor activity"/>
    <property type="evidence" value="ECO:0007669"/>
    <property type="project" value="InterPro"/>
</dbReference>
<dbReference type="InterPro" id="IPR050204">
    <property type="entry name" value="AraC_XylS_family_regulators"/>
</dbReference>
<dbReference type="Gene3D" id="1.10.10.60">
    <property type="entry name" value="Homeodomain-like"/>
    <property type="match status" value="2"/>
</dbReference>
<evidence type="ECO:0000259" key="4">
    <source>
        <dbReference type="PROSITE" id="PS01124"/>
    </source>
</evidence>
<dbReference type="PROSITE" id="PS01124">
    <property type="entry name" value="HTH_ARAC_FAMILY_2"/>
    <property type="match status" value="1"/>
</dbReference>
<dbReference type="Proteomes" id="UP000011910">
    <property type="component" value="Unassembled WGS sequence"/>
</dbReference>
<accession>M7NC45</accession>
<protein>
    <submittedName>
        <fullName evidence="5">L-rhamnose operon transcriptional activator rhaR</fullName>
    </submittedName>
</protein>
<keyword evidence="3" id="KW-0804">Transcription</keyword>
<keyword evidence="2" id="KW-0238">DNA-binding</keyword>
<organism evidence="5 6">
    <name type="scientific">Cesiribacter andamanensis AMV16</name>
    <dbReference type="NCBI Taxonomy" id="1279009"/>
    <lineage>
        <taxon>Bacteria</taxon>
        <taxon>Pseudomonadati</taxon>
        <taxon>Bacteroidota</taxon>
        <taxon>Cytophagia</taxon>
        <taxon>Cytophagales</taxon>
        <taxon>Cesiribacteraceae</taxon>
        <taxon>Cesiribacter</taxon>
    </lineage>
</organism>
<proteinExistence type="predicted"/>
<dbReference type="eggNOG" id="COG2207">
    <property type="taxonomic scope" value="Bacteria"/>
</dbReference>
<dbReference type="PANTHER" id="PTHR46796">
    <property type="entry name" value="HTH-TYPE TRANSCRIPTIONAL ACTIVATOR RHAS-RELATED"/>
    <property type="match status" value="1"/>
</dbReference>
<gene>
    <name evidence="5" type="primary">rhaR</name>
    <name evidence="5" type="ORF">ADICEAN_00007</name>
</gene>
<evidence type="ECO:0000313" key="5">
    <source>
        <dbReference type="EMBL" id="EMR04736.1"/>
    </source>
</evidence>
<keyword evidence="1" id="KW-0805">Transcription regulation</keyword>
<evidence type="ECO:0000256" key="1">
    <source>
        <dbReference type="ARBA" id="ARBA00023015"/>
    </source>
</evidence>
<dbReference type="EMBL" id="AODQ01000001">
    <property type="protein sequence ID" value="EMR04736.1"/>
    <property type="molecule type" value="Genomic_DNA"/>
</dbReference>
<dbReference type="Pfam" id="PF06719">
    <property type="entry name" value="AraC_N"/>
    <property type="match status" value="1"/>
</dbReference>
<dbReference type="SMART" id="SM00342">
    <property type="entry name" value="HTH_ARAC"/>
    <property type="match status" value="1"/>
</dbReference>
<dbReference type="SUPFAM" id="SSF46689">
    <property type="entry name" value="Homeodomain-like"/>
    <property type="match status" value="2"/>
</dbReference>
<dbReference type="RefSeq" id="WP_009193421.1">
    <property type="nucleotide sequence ID" value="NZ_AODQ01000001.1"/>
</dbReference>
<keyword evidence="6" id="KW-1185">Reference proteome</keyword>
<dbReference type="InterPro" id="IPR009057">
    <property type="entry name" value="Homeodomain-like_sf"/>
</dbReference>
<dbReference type="GO" id="GO:0043565">
    <property type="term" value="F:sequence-specific DNA binding"/>
    <property type="evidence" value="ECO:0007669"/>
    <property type="project" value="InterPro"/>
</dbReference>
<dbReference type="STRING" id="1279009.ADICEAN_00007"/>
<dbReference type="InterPro" id="IPR018062">
    <property type="entry name" value="HTH_AraC-typ_CS"/>
</dbReference>
<dbReference type="OrthoDB" id="9779074at2"/>
<evidence type="ECO:0000313" key="6">
    <source>
        <dbReference type="Proteomes" id="UP000011910"/>
    </source>
</evidence>
<dbReference type="InterPro" id="IPR020449">
    <property type="entry name" value="Tscrpt_reg_AraC-type_HTH"/>
</dbReference>
<feature type="domain" description="HTH araC/xylS-type" evidence="4">
    <location>
        <begin position="205"/>
        <end position="303"/>
    </location>
</feature>
<evidence type="ECO:0000256" key="3">
    <source>
        <dbReference type="ARBA" id="ARBA00023163"/>
    </source>
</evidence>
<dbReference type="PANTHER" id="PTHR46796:SF6">
    <property type="entry name" value="ARAC SUBFAMILY"/>
    <property type="match status" value="1"/>
</dbReference>
<dbReference type="Pfam" id="PF12833">
    <property type="entry name" value="HTH_18"/>
    <property type="match status" value="1"/>
</dbReference>
<dbReference type="AlphaFoldDB" id="M7NC45"/>
<dbReference type="InterPro" id="IPR009594">
    <property type="entry name" value="Tscrpt_reg_HTH_AraC_N"/>
</dbReference>